<gene>
    <name evidence="2" type="ORF">B0H66DRAFT_114780</name>
</gene>
<dbReference type="SUPFAM" id="SSF81383">
    <property type="entry name" value="F-box domain"/>
    <property type="match status" value="1"/>
</dbReference>
<evidence type="ECO:0000313" key="3">
    <source>
        <dbReference type="Proteomes" id="UP001283341"/>
    </source>
</evidence>
<proteinExistence type="predicted"/>
<dbReference type="AlphaFoldDB" id="A0AAE0IHJ5"/>
<dbReference type="SUPFAM" id="SSF52047">
    <property type="entry name" value="RNI-like"/>
    <property type="match status" value="1"/>
</dbReference>
<dbReference type="Gene3D" id="1.20.1280.50">
    <property type="match status" value="1"/>
</dbReference>
<sequence length="683" mass="77113">MDGHETKMKAKLGEGRALMADGEYASALSSVMKAISMCPCTPTSHGKDKSCNILQCIRALRDPDPESLWRMVAGPCSCGFVWPSCTNPLHLEAVDILANCLEKTKHYAAAFSTALGLVRLDPASAIGYCRVARIMRYLVKHCRSSDTHVVRSISVILRDAKLASIEQFRDTVYSFVKSGLYNTEKYRHGPDTKHNFILRQMSHNMNMVESRKDPLRKLPREIISMIFSYLDATALIRSCRVDRMWRQVLGSDKVLWSSIRLRHPRSTRYFAKFLQRHHEIKSLAIDDVSAFQLTPDKLCSILALPNLEHLCLGIRSGFIHPGPSTTLASRLRNPFKLVRLSLMGLSESRNIQVLQHLVEKVSESLETLNIDNQILFNSMLGISVLTQLKKLRFTSTDRHRPNINISRLSKVAYNLEYLYLDGCYLNCDAPSNPNSPCPLERQPWQCFRSLTLGSECRQNLDCRTFPYLPKTLQVLELMTSDRRLVQHLLSMEEINATSTHPEGDDGGSPSELLHWPNLETFRCRAALDIDLLKRTIEPAVKSGVLKVLEFTPPSTHSIFSGTLDDSLLESARDYAFASSEHIHTVGMYSFNFGSDFSGFDGQPFIDWLDSCFPNVSTVTAYPGAFPNVGPFLMKLICRPGIRTVHQDRLHGVEWDEAQELARKHGVQLFHTPGNTPIGWPFID</sequence>
<name>A0AAE0IHJ5_9PEZI</name>
<dbReference type="InterPro" id="IPR036047">
    <property type="entry name" value="F-box-like_dom_sf"/>
</dbReference>
<dbReference type="InterPro" id="IPR001810">
    <property type="entry name" value="F-box_dom"/>
</dbReference>
<accession>A0AAE0IHJ5</accession>
<reference evidence="2" key="1">
    <citation type="journal article" date="2023" name="Mol. Phylogenet. Evol.">
        <title>Genome-scale phylogeny and comparative genomics of the fungal order Sordariales.</title>
        <authorList>
            <person name="Hensen N."/>
            <person name="Bonometti L."/>
            <person name="Westerberg I."/>
            <person name="Brannstrom I.O."/>
            <person name="Guillou S."/>
            <person name="Cros-Aarteil S."/>
            <person name="Calhoun S."/>
            <person name="Haridas S."/>
            <person name="Kuo A."/>
            <person name="Mondo S."/>
            <person name="Pangilinan J."/>
            <person name="Riley R."/>
            <person name="LaButti K."/>
            <person name="Andreopoulos B."/>
            <person name="Lipzen A."/>
            <person name="Chen C."/>
            <person name="Yan M."/>
            <person name="Daum C."/>
            <person name="Ng V."/>
            <person name="Clum A."/>
            <person name="Steindorff A."/>
            <person name="Ohm R.A."/>
            <person name="Martin F."/>
            <person name="Silar P."/>
            <person name="Natvig D.O."/>
            <person name="Lalanne C."/>
            <person name="Gautier V."/>
            <person name="Ament-Velasquez S.L."/>
            <person name="Kruys A."/>
            <person name="Hutchinson M.I."/>
            <person name="Powell A.J."/>
            <person name="Barry K."/>
            <person name="Miller A.N."/>
            <person name="Grigoriev I.V."/>
            <person name="Debuchy R."/>
            <person name="Gladieux P."/>
            <person name="Hiltunen Thoren M."/>
            <person name="Johannesson H."/>
        </authorList>
    </citation>
    <scope>NUCLEOTIDE SEQUENCE</scope>
    <source>
        <strain evidence="2">CBS 118394</strain>
    </source>
</reference>
<reference evidence="2" key="2">
    <citation type="submission" date="2023-06" db="EMBL/GenBank/DDBJ databases">
        <authorList>
            <consortium name="Lawrence Berkeley National Laboratory"/>
            <person name="Haridas S."/>
            <person name="Hensen N."/>
            <person name="Bonometti L."/>
            <person name="Westerberg I."/>
            <person name="Brannstrom I.O."/>
            <person name="Guillou S."/>
            <person name="Cros-Aarteil S."/>
            <person name="Calhoun S."/>
            <person name="Kuo A."/>
            <person name="Mondo S."/>
            <person name="Pangilinan J."/>
            <person name="Riley R."/>
            <person name="Labutti K."/>
            <person name="Andreopoulos B."/>
            <person name="Lipzen A."/>
            <person name="Chen C."/>
            <person name="Yanf M."/>
            <person name="Daum C."/>
            <person name="Ng V."/>
            <person name="Clum A."/>
            <person name="Steindorff A."/>
            <person name="Ohm R."/>
            <person name="Martin F."/>
            <person name="Silar P."/>
            <person name="Natvig D."/>
            <person name="Lalanne C."/>
            <person name="Gautier V."/>
            <person name="Ament-Velasquez S.L."/>
            <person name="Kruys A."/>
            <person name="Hutchinson M.I."/>
            <person name="Powell A.J."/>
            <person name="Barry K."/>
            <person name="Miller A.N."/>
            <person name="Grigoriev I.V."/>
            <person name="Debuchy R."/>
            <person name="Gladieux P."/>
            <person name="Thoren M.H."/>
            <person name="Johannesson H."/>
        </authorList>
    </citation>
    <scope>NUCLEOTIDE SEQUENCE</scope>
    <source>
        <strain evidence="2">CBS 118394</strain>
    </source>
</reference>
<dbReference type="SMART" id="SM00256">
    <property type="entry name" value="FBOX"/>
    <property type="match status" value="1"/>
</dbReference>
<comment type="caution">
    <text evidence="2">The sequence shown here is derived from an EMBL/GenBank/DDBJ whole genome shotgun (WGS) entry which is preliminary data.</text>
</comment>
<dbReference type="SUPFAM" id="SSF48452">
    <property type="entry name" value="TPR-like"/>
    <property type="match status" value="1"/>
</dbReference>
<dbReference type="InterPro" id="IPR011990">
    <property type="entry name" value="TPR-like_helical_dom_sf"/>
</dbReference>
<dbReference type="Pfam" id="PF12937">
    <property type="entry name" value="F-box-like"/>
    <property type="match status" value="1"/>
</dbReference>
<keyword evidence="3" id="KW-1185">Reference proteome</keyword>
<dbReference type="PROSITE" id="PS50181">
    <property type="entry name" value="FBOX"/>
    <property type="match status" value="1"/>
</dbReference>
<evidence type="ECO:0000313" key="2">
    <source>
        <dbReference type="EMBL" id="KAK3325226.1"/>
    </source>
</evidence>
<dbReference type="Proteomes" id="UP001283341">
    <property type="component" value="Unassembled WGS sequence"/>
</dbReference>
<protein>
    <recommendedName>
        <fullName evidence="1">F-box domain-containing protein</fullName>
    </recommendedName>
</protein>
<evidence type="ECO:0000259" key="1">
    <source>
        <dbReference type="PROSITE" id="PS50181"/>
    </source>
</evidence>
<organism evidence="2 3">
    <name type="scientific">Apodospora peruviana</name>
    <dbReference type="NCBI Taxonomy" id="516989"/>
    <lineage>
        <taxon>Eukaryota</taxon>
        <taxon>Fungi</taxon>
        <taxon>Dikarya</taxon>
        <taxon>Ascomycota</taxon>
        <taxon>Pezizomycotina</taxon>
        <taxon>Sordariomycetes</taxon>
        <taxon>Sordariomycetidae</taxon>
        <taxon>Sordariales</taxon>
        <taxon>Lasiosphaeriaceae</taxon>
        <taxon>Apodospora</taxon>
    </lineage>
</organism>
<feature type="domain" description="F-box" evidence="1">
    <location>
        <begin position="212"/>
        <end position="259"/>
    </location>
</feature>
<dbReference type="EMBL" id="JAUEDM010000002">
    <property type="protein sequence ID" value="KAK3325226.1"/>
    <property type="molecule type" value="Genomic_DNA"/>
</dbReference>